<evidence type="ECO:0000313" key="10">
    <source>
        <dbReference type="EMBL" id="ADU29584.1"/>
    </source>
</evidence>
<dbReference type="InterPro" id="IPR004089">
    <property type="entry name" value="MCPsignal_dom"/>
</dbReference>
<comment type="similarity">
    <text evidence="5">Belongs to the methyl-accepting chemotaxis (MCP) protein family.</text>
</comment>
<dbReference type="CDD" id="cd11386">
    <property type="entry name" value="MCP_signal"/>
    <property type="match status" value="1"/>
</dbReference>
<keyword evidence="2" id="KW-1003">Cell membrane</keyword>
<feature type="transmembrane region" description="Helical" evidence="7">
    <location>
        <begin position="327"/>
        <end position="349"/>
    </location>
</feature>
<protein>
    <submittedName>
        <fullName evidence="10">Methyl-accepting chemotaxis sensory transducer</fullName>
    </submittedName>
</protein>
<evidence type="ECO:0000256" key="3">
    <source>
        <dbReference type="ARBA" id="ARBA00023136"/>
    </source>
</evidence>
<dbReference type="KEGG" id="bco:Bcell_1319"/>
<evidence type="ECO:0000256" key="2">
    <source>
        <dbReference type="ARBA" id="ARBA00022475"/>
    </source>
</evidence>
<evidence type="ECO:0000259" key="9">
    <source>
        <dbReference type="PROSITE" id="PS50885"/>
    </source>
</evidence>
<dbReference type="PROSITE" id="PS50111">
    <property type="entry name" value="CHEMOTAXIS_TRANSDUC_2"/>
    <property type="match status" value="1"/>
</dbReference>
<dbReference type="Gene3D" id="1.10.287.950">
    <property type="entry name" value="Methyl-accepting chemotaxis protein"/>
    <property type="match status" value="1"/>
</dbReference>
<dbReference type="SMART" id="SM00283">
    <property type="entry name" value="MA"/>
    <property type="match status" value="1"/>
</dbReference>
<evidence type="ECO:0000256" key="7">
    <source>
        <dbReference type="SAM" id="Phobius"/>
    </source>
</evidence>
<dbReference type="CDD" id="cd06225">
    <property type="entry name" value="HAMP"/>
    <property type="match status" value="1"/>
</dbReference>
<feature type="transmembrane region" description="Helical" evidence="7">
    <location>
        <begin position="23"/>
        <end position="42"/>
    </location>
</feature>
<dbReference type="Gene3D" id="6.10.340.10">
    <property type="match status" value="1"/>
</dbReference>
<name>E6TTE8_EVAC2</name>
<dbReference type="RefSeq" id="WP_013487922.1">
    <property type="nucleotide sequence ID" value="NC_014829.1"/>
</dbReference>
<dbReference type="GO" id="GO:0007165">
    <property type="term" value="P:signal transduction"/>
    <property type="evidence" value="ECO:0007669"/>
    <property type="project" value="UniProtKB-KW"/>
</dbReference>
<dbReference type="HOGENOM" id="CLU_000445_107_27_9"/>
<dbReference type="OrthoDB" id="2489132at2"/>
<dbReference type="Pfam" id="PF00672">
    <property type="entry name" value="HAMP"/>
    <property type="match status" value="1"/>
</dbReference>
<dbReference type="InterPro" id="IPR003660">
    <property type="entry name" value="HAMP_dom"/>
</dbReference>
<evidence type="ECO:0000256" key="5">
    <source>
        <dbReference type="ARBA" id="ARBA00029447"/>
    </source>
</evidence>
<keyword evidence="7" id="KW-0812">Transmembrane</keyword>
<dbReference type="Pfam" id="PF08376">
    <property type="entry name" value="NIT"/>
    <property type="match status" value="1"/>
</dbReference>
<comment type="subcellular location">
    <subcellularLocation>
        <location evidence="1">Cell membrane</location>
    </subcellularLocation>
</comment>
<dbReference type="SUPFAM" id="SSF58104">
    <property type="entry name" value="Methyl-accepting chemotaxis protein (MCP) signaling domain"/>
    <property type="match status" value="1"/>
</dbReference>
<evidence type="ECO:0000256" key="1">
    <source>
        <dbReference type="ARBA" id="ARBA00004236"/>
    </source>
</evidence>
<gene>
    <name evidence="10" type="ordered locus">Bcell_1319</name>
</gene>
<feature type="domain" description="Methyl-accepting transducer" evidence="8">
    <location>
        <begin position="418"/>
        <end position="654"/>
    </location>
</feature>
<dbReference type="PANTHER" id="PTHR32089:SF112">
    <property type="entry name" value="LYSOZYME-LIKE PROTEIN-RELATED"/>
    <property type="match status" value="1"/>
</dbReference>
<feature type="domain" description="HAMP" evidence="9">
    <location>
        <begin position="353"/>
        <end position="399"/>
    </location>
</feature>
<evidence type="ECO:0000256" key="6">
    <source>
        <dbReference type="PROSITE-ProRule" id="PRU00284"/>
    </source>
</evidence>
<evidence type="ECO:0000313" key="11">
    <source>
        <dbReference type="Proteomes" id="UP000001401"/>
    </source>
</evidence>
<sequence>MKALSIFKVGIMFMNRLSYIKKFSFILGLFLIPFLVVLFMLISTTNERIAVAEIEREGIEYISELRSIVQVIQQHRGLSVTYLQGGTNVRGDIEDRQQQVSLLVEEIDAVNDRLGERLQVEYRWDDIKNGWENIEENVFSYNANETIEIHGALIKDIVDFQMYIASTSNLILDPDETNYFLVAVLLQDFPNMVEYMGMSRATGTAVVNNKTMTTNENIELLFHLRSMENYLDAGTRSINFAFDASPEIENDIGDAFLKANEASEATIELIHNNILNTPSITLDSNMFFNTITESIDHVYLLMEEGTALLDNRLAVEIHELRLQNGTVIAIAIFTTLLIIYFFLSFYFGVRGTITHIKEKMEQFTNGDLTVRTELSAKDETKEIGIAFNKMSEDFMEMIQTNSHFSEQIAASSEELTASIDQTTIAVKHVTEIMDEVANGAELQVTSSNESAIASEKMAEGILKIAENASTVSMLSNNTTDKAKAGSNTVNESREQFQSIKDFVLQVSKVINDLSEHSKEISNITGLINGVAEQTNLLALNAAIEAARAGEHGKGFVVVAGEVRKLAEETKTSTGKISTIISEIQELVFHAVTSMEKGTLQVEAGTEIMEKLGDDFNEIVSAISEVSGQIHEVSAVSQQLSANSQQVAAAMNDLSSIANKNSSASQDVAASTEEQLATMEEINSSSSELSNVALKLSEQISRFKVTK</sequence>
<dbReference type="PANTHER" id="PTHR32089">
    <property type="entry name" value="METHYL-ACCEPTING CHEMOTAXIS PROTEIN MCPB"/>
    <property type="match status" value="1"/>
</dbReference>
<dbReference type="PROSITE" id="PS50885">
    <property type="entry name" value="HAMP"/>
    <property type="match status" value="1"/>
</dbReference>
<dbReference type="GO" id="GO:0005886">
    <property type="term" value="C:plasma membrane"/>
    <property type="evidence" value="ECO:0007669"/>
    <property type="project" value="UniProtKB-SubCell"/>
</dbReference>
<dbReference type="eggNOG" id="COG0840">
    <property type="taxonomic scope" value="Bacteria"/>
</dbReference>
<dbReference type="EMBL" id="CP002394">
    <property type="protein sequence ID" value="ADU29584.1"/>
    <property type="molecule type" value="Genomic_DNA"/>
</dbReference>
<keyword evidence="11" id="KW-1185">Reference proteome</keyword>
<proteinExistence type="inferred from homology"/>
<evidence type="ECO:0000259" key="8">
    <source>
        <dbReference type="PROSITE" id="PS50111"/>
    </source>
</evidence>
<reference evidence="10" key="1">
    <citation type="submission" date="2010-12" db="EMBL/GenBank/DDBJ databases">
        <title>Complete sequence of Bacillus cellulosilyticus DSM 2522.</title>
        <authorList>
            <consortium name="US DOE Joint Genome Institute"/>
            <person name="Lucas S."/>
            <person name="Copeland A."/>
            <person name="Lapidus A."/>
            <person name="Cheng J.-F."/>
            <person name="Bruce D."/>
            <person name="Goodwin L."/>
            <person name="Pitluck S."/>
            <person name="Chertkov O."/>
            <person name="Detter J.C."/>
            <person name="Han C."/>
            <person name="Tapia R."/>
            <person name="Land M."/>
            <person name="Hauser L."/>
            <person name="Jeffries C."/>
            <person name="Kyrpides N."/>
            <person name="Ivanova N."/>
            <person name="Mikhailova N."/>
            <person name="Brumm P."/>
            <person name="Mead D."/>
            <person name="Woyke T."/>
        </authorList>
    </citation>
    <scope>NUCLEOTIDE SEQUENCE [LARGE SCALE GENOMIC DNA]</scope>
    <source>
        <strain evidence="10">DSM 2522</strain>
    </source>
</reference>
<keyword evidence="3 7" id="KW-0472">Membrane</keyword>
<keyword evidence="4 6" id="KW-0807">Transducer</keyword>
<dbReference type="Proteomes" id="UP000001401">
    <property type="component" value="Chromosome"/>
</dbReference>
<organism evidence="10 11">
    <name type="scientific">Evansella cellulosilytica (strain ATCC 21833 / DSM 2522 / FERM P-1141 / JCM 9156 / N-4)</name>
    <name type="common">Bacillus cellulosilyticus</name>
    <dbReference type="NCBI Taxonomy" id="649639"/>
    <lineage>
        <taxon>Bacteria</taxon>
        <taxon>Bacillati</taxon>
        <taxon>Bacillota</taxon>
        <taxon>Bacilli</taxon>
        <taxon>Bacillales</taxon>
        <taxon>Bacillaceae</taxon>
        <taxon>Evansella</taxon>
    </lineage>
</organism>
<dbReference type="Pfam" id="PF00015">
    <property type="entry name" value="MCPsignal"/>
    <property type="match status" value="1"/>
</dbReference>
<dbReference type="AlphaFoldDB" id="E6TTE8"/>
<dbReference type="STRING" id="649639.Bcell_1319"/>
<accession>E6TTE8</accession>
<dbReference type="InterPro" id="IPR013587">
    <property type="entry name" value="Nitrate/nitrite_sensing"/>
</dbReference>
<keyword evidence="7" id="KW-1133">Transmembrane helix</keyword>
<evidence type="ECO:0000256" key="4">
    <source>
        <dbReference type="ARBA" id="ARBA00023224"/>
    </source>
</evidence>